<dbReference type="Pfam" id="PF02347">
    <property type="entry name" value="GDC-P"/>
    <property type="match status" value="2"/>
</dbReference>
<comment type="catalytic activity">
    <reaction evidence="7 8">
        <text>N(6)-[(R)-lipoyl]-L-lysyl-[glycine-cleavage complex H protein] + glycine + H(+) = N(6)-[(R)-S(8)-aminomethyldihydrolipoyl]-L-lysyl-[glycine-cleavage complex H protein] + CO2</text>
        <dbReference type="Rhea" id="RHEA:24304"/>
        <dbReference type="Rhea" id="RHEA-COMP:10494"/>
        <dbReference type="Rhea" id="RHEA-COMP:10495"/>
        <dbReference type="ChEBI" id="CHEBI:15378"/>
        <dbReference type="ChEBI" id="CHEBI:16526"/>
        <dbReference type="ChEBI" id="CHEBI:57305"/>
        <dbReference type="ChEBI" id="CHEBI:83099"/>
        <dbReference type="ChEBI" id="CHEBI:83143"/>
        <dbReference type="EC" id="1.4.4.2"/>
    </reaction>
</comment>
<dbReference type="KEGG" id="ncu:F0U83_11795"/>
<organism evidence="12 13">
    <name type="scientific">Neptunomonas concharum</name>
    <dbReference type="NCBI Taxonomy" id="1031538"/>
    <lineage>
        <taxon>Bacteria</taxon>
        <taxon>Pseudomonadati</taxon>
        <taxon>Pseudomonadota</taxon>
        <taxon>Gammaproteobacteria</taxon>
        <taxon>Oceanospirillales</taxon>
        <taxon>Oceanospirillaceae</taxon>
        <taxon>Neptunomonas</taxon>
    </lineage>
</organism>
<evidence type="ECO:0000256" key="1">
    <source>
        <dbReference type="ARBA" id="ARBA00001933"/>
    </source>
</evidence>
<dbReference type="GO" id="GO:0005960">
    <property type="term" value="C:glycine cleavage complex"/>
    <property type="evidence" value="ECO:0007669"/>
    <property type="project" value="TreeGrafter"/>
</dbReference>
<proteinExistence type="inferred from homology"/>
<evidence type="ECO:0000256" key="6">
    <source>
        <dbReference type="ARBA" id="ARBA00023002"/>
    </source>
</evidence>
<dbReference type="InterPro" id="IPR015421">
    <property type="entry name" value="PyrdxlP-dep_Trfase_major"/>
</dbReference>
<keyword evidence="6 8" id="KW-0560">Oxidoreductase</keyword>
<dbReference type="NCBIfam" id="TIGR00461">
    <property type="entry name" value="gcvP"/>
    <property type="match status" value="1"/>
</dbReference>
<dbReference type="PANTHER" id="PTHR11773:SF1">
    <property type="entry name" value="GLYCINE DEHYDROGENASE (DECARBOXYLATING), MITOCHONDRIAL"/>
    <property type="match status" value="1"/>
</dbReference>
<dbReference type="InterPro" id="IPR015424">
    <property type="entry name" value="PyrdxlP-dep_Trfase"/>
</dbReference>
<dbReference type="HAMAP" id="MF_00711">
    <property type="entry name" value="GcvP"/>
    <property type="match status" value="1"/>
</dbReference>
<dbReference type="InterPro" id="IPR020581">
    <property type="entry name" value="GDC_P"/>
</dbReference>
<dbReference type="FunFam" id="3.90.1150.10:FF:000007">
    <property type="entry name" value="Glycine dehydrogenase (decarboxylating), mitochondrial"/>
    <property type="match status" value="1"/>
</dbReference>
<feature type="domain" description="Glycine dehydrogenase C-terminal" evidence="11">
    <location>
        <begin position="793"/>
        <end position="914"/>
    </location>
</feature>
<dbReference type="CDD" id="cd00613">
    <property type="entry name" value="GDC-P"/>
    <property type="match status" value="2"/>
</dbReference>
<comment type="subunit">
    <text evidence="4 8">The glycine cleavage system is composed of four proteins: P, T, L and H.</text>
</comment>
<evidence type="ECO:0000313" key="13">
    <source>
        <dbReference type="Proteomes" id="UP000324760"/>
    </source>
</evidence>
<dbReference type="FunFam" id="3.40.640.10:FF:000007">
    <property type="entry name" value="glycine dehydrogenase (Decarboxylating), mitochondrial"/>
    <property type="match status" value="1"/>
</dbReference>
<dbReference type="RefSeq" id="WP_138987019.1">
    <property type="nucleotide sequence ID" value="NZ_CP043869.1"/>
</dbReference>
<dbReference type="GO" id="GO:0030170">
    <property type="term" value="F:pyridoxal phosphate binding"/>
    <property type="evidence" value="ECO:0007669"/>
    <property type="project" value="TreeGrafter"/>
</dbReference>
<dbReference type="EMBL" id="CP043869">
    <property type="protein sequence ID" value="QEQ97339.1"/>
    <property type="molecule type" value="Genomic_DNA"/>
</dbReference>
<dbReference type="InterPro" id="IPR049316">
    <property type="entry name" value="GDC-P_C"/>
</dbReference>
<feature type="domain" description="Glycine cleavage system P-protein N-terminal" evidence="10">
    <location>
        <begin position="493"/>
        <end position="747"/>
    </location>
</feature>
<dbReference type="GO" id="GO:0016594">
    <property type="term" value="F:glycine binding"/>
    <property type="evidence" value="ECO:0007669"/>
    <property type="project" value="TreeGrafter"/>
</dbReference>
<evidence type="ECO:0000256" key="4">
    <source>
        <dbReference type="ARBA" id="ARBA00011690"/>
    </source>
</evidence>
<reference evidence="12 13" key="1">
    <citation type="journal article" date="2019" name="Biochem. Eng. J.">
        <title>Metabolic engineering of the marine bacteria Neptunomonas concharum for the production of acetoin and meso-2,3-butanediol from acetate.</title>
        <authorList>
            <person name="Li W."/>
            <person name="Pu N."/>
            <person name="Liu C.-X."/>
            <person name="Yuan Q.-P."/>
            <person name="Li Z.-J."/>
        </authorList>
    </citation>
    <scope>NUCLEOTIDE SEQUENCE [LARGE SCALE GENOMIC DNA]</scope>
    <source>
        <strain evidence="12 13">JCM17730</strain>
    </source>
</reference>
<dbReference type="NCBIfam" id="NF003346">
    <property type="entry name" value="PRK04366.1"/>
    <property type="match status" value="1"/>
</dbReference>
<dbReference type="Pfam" id="PF21478">
    <property type="entry name" value="GcvP2_C"/>
    <property type="match status" value="1"/>
</dbReference>
<evidence type="ECO:0000256" key="3">
    <source>
        <dbReference type="ARBA" id="ARBA00010756"/>
    </source>
</evidence>
<name>A0A5P1RCF2_9GAMM</name>
<protein>
    <recommendedName>
        <fullName evidence="8">Glycine dehydrogenase (decarboxylating)</fullName>
        <ecNumber evidence="8">1.4.4.2</ecNumber>
    </recommendedName>
    <alternativeName>
        <fullName evidence="8">Glycine cleavage system P-protein</fullName>
    </alternativeName>
    <alternativeName>
        <fullName evidence="8">Glycine decarboxylase</fullName>
    </alternativeName>
    <alternativeName>
        <fullName evidence="8">Glycine dehydrogenase (aminomethyl-transferring)</fullName>
    </alternativeName>
</protein>
<dbReference type="AlphaFoldDB" id="A0A5P1RCF2"/>
<dbReference type="Proteomes" id="UP000324760">
    <property type="component" value="Chromosome"/>
</dbReference>
<dbReference type="SUPFAM" id="SSF53383">
    <property type="entry name" value="PLP-dependent transferases"/>
    <property type="match status" value="2"/>
</dbReference>
<sequence length="972" mass="106158">MRQTSLKRGNPKVEKRTLSELEQKHDFTRRHIGLSPDDQQAMLEVVGASSLDDLIQQTLPGSIRLDDALSMDDSQTEVEALSYLKSLASKNKVHKSYIGMGYHNTLVPNVILRNVLENPGWYTAYTPYQPEIAQGRLESLLNFQQMVMDLTGMDLANASLLDEATAAAEAMTLCKRSNRKKSNTFFIADDVHPQTIEVIKTRAEYFGFEIVVANPSELANHDVFGVQLQYPSTYGDITDIKSIIDAAKSQNAMVSVAADPMALVLLKSPGELGADVVLGSAQRLGVPMGFGGPHAAFFASSDKLKRSVPGRIIGVSVDARGNQALRMAMQTREQHIRRDKATSNICTAQALLANMAAMYAVYHGPEGLKAIAERIHRLAAILATGLAEKGMSGNSTYFDTVTFNVGQQQAAIYQRALDHGCNLRKVGENQLGVSLDESTTAADVAQLFDIFLGSDHGLDVSAIDARIVASGDTGIRGEMRRQDAILSHPVFNRYHSETDMLRYLKKLENKDYSLTHGMIPLGSCTMKLNATAQMIPVTWPEFANIHPFAPKDQTTGYLEMFTELQTMLEEITGYDAVSLQPNSGASGEYAGLLAIRKYQESIGQGHRNICLIPSSAHGTNPASAAMMNMKIVIVECDEKGNVDVEDLRAKAQEHSADLSTLMITYPSTHGVYEEEIVEICDIIHQHGGQVYMDGANMNAQVGLAKPGLMGSDVSHLNLHKTFAIPHGGGGPGMGPIGVKSHLAPFLPNHGVTPVNGLESDVGAVSASPYGSGAILPISYMYIRLLGKSGLKASTQNAILGANYLTEKLAEHYPILYRGRNNKVAHECIVDIRPIKEASGVTEEDIAKRLMDYGFHAPTMSFPVAGTLMIEPTESESKVELDRFIEAMVMVRQEIAKVQSGEWPAEDNPLHHAPHTMVDITAEWNRAYSRDEAVFPTASTRDSKFWPAVNRVDNVYGDRNFICSCPGVEAYRD</sequence>
<dbReference type="EC" id="1.4.4.2" evidence="8"/>
<evidence type="ECO:0000256" key="5">
    <source>
        <dbReference type="ARBA" id="ARBA00022898"/>
    </source>
</evidence>
<evidence type="ECO:0000256" key="9">
    <source>
        <dbReference type="PIRSR" id="PIRSR603437-50"/>
    </source>
</evidence>
<dbReference type="Gene3D" id="3.40.640.10">
    <property type="entry name" value="Type I PLP-dependent aspartate aminotransferase-like (Major domain)"/>
    <property type="match status" value="2"/>
</dbReference>
<evidence type="ECO:0000259" key="10">
    <source>
        <dbReference type="Pfam" id="PF02347"/>
    </source>
</evidence>
<comment type="cofactor">
    <cofactor evidence="1 8 9">
        <name>pyridoxal 5'-phosphate</name>
        <dbReference type="ChEBI" id="CHEBI:597326"/>
    </cofactor>
</comment>
<keyword evidence="13" id="KW-1185">Reference proteome</keyword>
<dbReference type="OrthoDB" id="9801272at2"/>
<evidence type="ECO:0000256" key="7">
    <source>
        <dbReference type="ARBA" id="ARBA00049026"/>
    </source>
</evidence>
<dbReference type="InterPro" id="IPR003437">
    <property type="entry name" value="GcvP"/>
</dbReference>
<dbReference type="InterPro" id="IPR049315">
    <property type="entry name" value="GDC-P_N"/>
</dbReference>
<gene>
    <name evidence="8 12" type="primary">gcvP</name>
    <name evidence="12" type="ORF">F0U83_11795</name>
</gene>
<dbReference type="GO" id="GO:0005829">
    <property type="term" value="C:cytosol"/>
    <property type="evidence" value="ECO:0007669"/>
    <property type="project" value="TreeGrafter"/>
</dbReference>
<keyword evidence="5 8" id="KW-0663">Pyridoxal phosphate</keyword>
<dbReference type="FunFam" id="3.40.640.10:FF:000005">
    <property type="entry name" value="Glycine dehydrogenase (decarboxylating), mitochondrial"/>
    <property type="match status" value="1"/>
</dbReference>
<evidence type="ECO:0000256" key="2">
    <source>
        <dbReference type="ARBA" id="ARBA00003788"/>
    </source>
</evidence>
<accession>A0A5P1RCF2</accession>
<evidence type="ECO:0000256" key="8">
    <source>
        <dbReference type="HAMAP-Rule" id="MF_00711"/>
    </source>
</evidence>
<comment type="similarity">
    <text evidence="3 8">Belongs to the GcvP family.</text>
</comment>
<dbReference type="InterPro" id="IPR015422">
    <property type="entry name" value="PyrdxlP-dep_Trfase_small"/>
</dbReference>
<evidence type="ECO:0000313" key="12">
    <source>
        <dbReference type="EMBL" id="QEQ97339.1"/>
    </source>
</evidence>
<dbReference type="PANTHER" id="PTHR11773">
    <property type="entry name" value="GLYCINE DEHYDROGENASE, DECARBOXYLATING"/>
    <property type="match status" value="1"/>
</dbReference>
<evidence type="ECO:0000259" key="11">
    <source>
        <dbReference type="Pfam" id="PF21478"/>
    </source>
</evidence>
<dbReference type="GO" id="GO:0004375">
    <property type="term" value="F:glycine dehydrogenase (decarboxylating) activity"/>
    <property type="evidence" value="ECO:0007669"/>
    <property type="project" value="UniProtKB-EC"/>
</dbReference>
<dbReference type="GO" id="GO:0019464">
    <property type="term" value="P:glycine decarboxylation via glycine cleavage system"/>
    <property type="evidence" value="ECO:0007669"/>
    <property type="project" value="UniProtKB-UniRule"/>
</dbReference>
<dbReference type="Gene3D" id="3.90.1150.10">
    <property type="entry name" value="Aspartate Aminotransferase, domain 1"/>
    <property type="match status" value="2"/>
</dbReference>
<feature type="domain" description="Glycine cleavage system P-protein N-terminal" evidence="10">
    <location>
        <begin position="29"/>
        <end position="451"/>
    </location>
</feature>
<feature type="modified residue" description="N6-(pyridoxal phosphate)lysine" evidence="8 9">
    <location>
        <position position="720"/>
    </location>
</feature>
<comment type="function">
    <text evidence="2 8">The glycine cleavage system catalyzes the degradation of glycine. The P protein binds the alpha-amino group of glycine through its pyridoxal phosphate cofactor; CO(2) is released and the remaining methylamine moiety is then transferred to the lipoamide cofactor of the H protein.</text>
</comment>